<evidence type="ECO:0000313" key="13">
    <source>
        <dbReference type="Proteomes" id="UP000694523"/>
    </source>
</evidence>
<evidence type="ECO:0000256" key="9">
    <source>
        <dbReference type="ARBA" id="ARBA00040857"/>
    </source>
</evidence>
<comment type="similarity">
    <text evidence="4">Belongs to the paralemmin family.</text>
</comment>
<keyword evidence="5" id="KW-0963">Cytoplasm</keyword>
<accession>A0A8C6UF80</accession>
<reference evidence="12" key="2">
    <citation type="submission" date="2025-09" db="UniProtKB">
        <authorList>
            <consortium name="Ensembl"/>
        </authorList>
    </citation>
    <scope>IDENTIFICATION</scope>
</reference>
<feature type="coiled-coil region" evidence="10">
    <location>
        <begin position="75"/>
        <end position="109"/>
    </location>
</feature>
<sequence length="456" mass="51877">PSNKAPLKSLCMCVQDKRRIREDIRHKRRDIEEEKLKLQYIKKKSLREQWLMGGLQSEEEQETMKLQAQDELQRTTQLQSNILRMEKEMEELEEAILRRLKEVERTTEDIIKVPQPEPKRHASSVSATFAMEISVELDKRTGKAQIISTATVTPDIIQGKGLKVYEDGRKSVYDMSEMTPTDVEDLLLQAIDWNGDVQYHKPVYAAPSPGQADLQLPRPPARPQVPSGIEDFQKDIEIDVIQTNNLQKNVGETLLHVNLSSDEMSPIPPFQIKEKVYSDVRSARSDQEAALVSVRESSNGMPTPTRPVYRNVETSRPSPQGYGKDEINLDRNSPTFTESTAYSLLEELDPGAVTMIFMGYENVDEDEEDSVLAEVVVIGDSDEEEGLNMEENPSMIYHPNGCTSRVYQPLARDGRSEELHRGGSLPHKPTFRHRAEKSDLPLQQSQKSFDRCVTDR</sequence>
<evidence type="ECO:0000256" key="11">
    <source>
        <dbReference type="SAM" id="MobiDB-lite"/>
    </source>
</evidence>
<feature type="region of interest" description="Disordered" evidence="11">
    <location>
        <begin position="312"/>
        <end position="334"/>
    </location>
</feature>
<evidence type="ECO:0000256" key="1">
    <source>
        <dbReference type="ARBA" id="ARBA00004279"/>
    </source>
</evidence>
<evidence type="ECO:0000313" key="12">
    <source>
        <dbReference type="Ensembl" id="ENSNMLP00000033046.1"/>
    </source>
</evidence>
<evidence type="ECO:0000256" key="5">
    <source>
        <dbReference type="ARBA" id="ARBA00022490"/>
    </source>
</evidence>
<dbReference type="PANTHER" id="PTHR46881">
    <property type="entry name" value="PALMDELPHIN"/>
    <property type="match status" value="1"/>
</dbReference>
<comment type="subcellular location">
    <subcellularLocation>
        <location evidence="1">Cell projection</location>
        <location evidence="1">Dendrite</location>
    </subcellularLocation>
    <subcellularLocation>
        <location evidence="3">Cell projection</location>
        <location evidence="3">Dendritic spine</location>
    </subcellularLocation>
    <subcellularLocation>
        <location evidence="2">Cytoplasm</location>
    </subcellularLocation>
</comment>
<dbReference type="GO" id="GO:0005737">
    <property type="term" value="C:cytoplasm"/>
    <property type="evidence" value="ECO:0007669"/>
    <property type="project" value="UniProtKB-SubCell"/>
</dbReference>
<name>A0A8C6UF80_9GOBI</name>
<feature type="compositionally biased region" description="Basic and acidic residues" evidence="11">
    <location>
        <begin position="412"/>
        <end position="421"/>
    </location>
</feature>
<evidence type="ECO:0000256" key="2">
    <source>
        <dbReference type="ARBA" id="ARBA00004496"/>
    </source>
</evidence>
<dbReference type="GO" id="GO:0008360">
    <property type="term" value="P:regulation of cell shape"/>
    <property type="evidence" value="ECO:0007669"/>
    <property type="project" value="InterPro"/>
</dbReference>
<evidence type="ECO:0000256" key="10">
    <source>
        <dbReference type="SAM" id="Coils"/>
    </source>
</evidence>
<organism evidence="12 13">
    <name type="scientific">Neogobius melanostomus</name>
    <name type="common">round goby</name>
    <dbReference type="NCBI Taxonomy" id="47308"/>
    <lineage>
        <taxon>Eukaryota</taxon>
        <taxon>Metazoa</taxon>
        <taxon>Chordata</taxon>
        <taxon>Craniata</taxon>
        <taxon>Vertebrata</taxon>
        <taxon>Euteleostomi</taxon>
        <taxon>Actinopterygii</taxon>
        <taxon>Neopterygii</taxon>
        <taxon>Teleostei</taxon>
        <taxon>Neoteleostei</taxon>
        <taxon>Acanthomorphata</taxon>
        <taxon>Gobiaria</taxon>
        <taxon>Gobiiformes</taxon>
        <taxon>Gobioidei</taxon>
        <taxon>Gobiidae</taxon>
        <taxon>Benthophilinae</taxon>
        <taxon>Neogobiini</taxon>
        <taxon>Neogobius</taxon>
    </lineage>
</organism>
<evidence type="ECO:0000256" key="4">
    <source>
        <dbReference type="ARBA" id="ARBA00005756"/>
    </source>
</evidence>
<dbReference type="PANTHER" id="PTHR46881:SF1">
    <property type="entry name" value="PALMDELPHIN"/>
    <property type="match status" value="1"/>
</dbReference>
<evidence type="ECO:0000256" key="7">
    <source>
        <dbReference type="ARBA" id="ARBA00023054"/>
    </source>
</evidence>
<keyword evidence="13" id="KW-1185">Reference proteome</keyword>
<dbReference type="GO" id="GO:0016020">
    <property type="term" value="C:membrane"/>
    <property type="evidence" value="ECO:0007669"/>
    <property type="project" value="InterPro"/>
</dbReference>
<evidence type="ECO:0000256" key="6">
    <source>
        <dbReference type="ARBA" id="ARBA00023018"/>
    </source>
</evidence>
<dbReference type="InterPro" id="IPR004965">
    <property type="entry name" value="Paralemmin"/>
</dbReference>
<keyword evidence="8" id="KW-0966">Cell projection</keyword>
<dbReference type="Pfam" id="PF03285">
    <property type="entry name" value="Paralemmin"/>
    <property type="match status" value="2"/>
</dbReference>
<feature type="region of interest" description="Disordered" evidence="11">
    <location>
        <begin position="411"/>
        <end position="456"/>
    </location>
</feature>
<dbReference type="AlphaFoldDB" id="A0A8C6UF80"/>
<reference evidence="12" key="1">
    <citation type="submission" date="2025-08" db="UniProtKB">
        <authorList>
            <consortium name="Ensembl"/>
        </authorList>
    </citation>
    <scope>IDENTIFICATION</scope>
</reference>
<evidence type="ECO:0000256" key="8">
    <source>
        <dbReference type="ARBA" id="ARBA00023273"/>
    </source>
</evidence>
<keyword evidence="6" id="KW-0770">Synapse</keyword>
<dbReference type="GO" id="GO:0043197">
    <property type="term" value="C:dendritic spine"/>
    <property type="evidence" value="ECO:0007669"/>
    <property type="project" value="UniProtKB-SubCell"/>
</dbReference>
<keyword evidence="7 10" id="KW-0175">Coiled coil</keyword>
<evidence type="ECO:0000256" key="3">
    <source>
        <dbReference type="ARBA" id="ARBA00004552"/>
    </source>
</evidence>
<dbReference type="Ensembl" id="ENSNMLT00000036785.1">
    <property type="protein sequence ID" value="ENSNMLP00000033046.1"/>
    <property type="gene ID" value="ENSNMLG00000020616.1"/>
</dbReference>
<protein>
    <recommendedName>
        <fullName evidence="9">Palmdelphin</fullName>
    </recommendedName>
</protein>
<dbReference type="Proteomes" id="UP000694523">
    <property type="component" value="Unplaced"/>
</dbReference>
<proteinExistence type="inferred from homology"/>